<evidence type="ECO:0000256" key="1">
    <source>
        <dbReference type="SAM" id="MobiDB-lite"/>
    </source>
</evidence>
<dbReference type="PANTHER" id="PTHR11439:SF467">
    <property type="entry name" value="INTEGRASE CATALYTIC DOMAIN-CONTAINING PROTEIN"/>
    <property type="match status" value="1"/>
</dbReference>
<keyword evidence="2" id="KW-0808">Transferase</keyword>
<feature type="compositionally biased region" description="Basic and acidic residues" evidence="1">
    <location>
        <begin position="517"/>
        <end position="534"/>
    </location>
</feature>
<sequence length="738" mass="83364">MMMNQVLSSKNVDCNLNIVEVPSEDVALIDQANGSLPNTYQVGFKCGGTKQATCGIECLYSSLVFVNLYPYQGGVGCALPFAPVYSLEERWPVFNQMAQSVGVNSEVGGVLLTNIVSIGDSYDQQIPSSKQGALPSENKRFEWWETKRTYAEKLFGIVPTMAYSSSRSKRLTRFMFFLPVRLEEDCTSVMSSLTTPATDFVAFGAKYPSHDSERHNGKLIPIYEHCKKRLHTKQQCWKLHGRPHQSKITSGLNCKATFSPDSVSFQDLSLKRMISICQHNKVFYLFDDDASSSSSSRHDFLSSYFTTFEKDGPNSIESSFPHNYTSQPNLSLLFIMMFGNHPRSLPPLKKDFYHTIETQFNTKIAILCSDNGHEFQNHPLTSVCGLKELFIKVHVLTPPTEWGCQAKETSSFGRHHLSHLQCSPSGVQMHSLCHSHGLTELNSLLGHKRACLLSILHINEATNVSTHLPVESNYMVPLESTCRIVVTLPDLNPHTTFETNSTSSHTNSKVGENDGFENDRFETDAPENMVEKGGHHNIKVRSLQSSPKTKPSKTIQETSKTGVMEEMKTLKKNKTWDLYTLPRGTRPWDAMGMMGCRPANMPIEFNAKLENSGDKIPVDKEKYKCLEGKLIYQSHTRPDISYVMSIVNQFMQASYKDHMEVVNRILRYLKATPCKGLKFRKTDKRCIDAYTDSDWARHIVDRNPPKNTTPLCWAISLLGEARSKELWLEVALKLNMRL</sequence>
<organism evidence="2 3">
    <name type="scientific">Cucumis melo var. makuwa</name>
    <name type="common">Oriental melon</name>
    <dbReference type="NCBI Taxonomy" id="1194695"/>
    <lineage>
        <taxon>Eukaryota</taxon>
        <taxon>Viridiplantae</taxon>
        <taxon>Streptophyta</taxon>
        <taxon>Embryophyta</taxon>
        <taxon>Tracheophyta</taxon>
        <taxon>Spermatophyta</taxon>
        <taxon>Magnoliopsida</taxon>
        <taxon>eudicotyledons</taxon>
        <taxon>Gunneridae</taxon>
        <taxon>Pentapetalae</taxon>
        <taxon>rosids</taxon>
        <taxon>fabids</taxon>
        <taxon>Cucurbitales</taxon>
        <taxon>Cucurbitaceae</taxon>
        <taxon>Benincaseae</taxon>
        <taxon>Cucumis</taxon>
    </lineage>
</organism>
<dbReference type="Proteomes" id="UP000321947">
    <property type="component" value="Unassembled WGS sequence"/>
</dbReference>
<evidence type="ECO:0000313" key="3">
    <source>
        <dbReference type="Proteomes" id="UP000321947"/>
    </source>
</evidence>
<reference evidence="2 3" key="1">
    <citation type="submission" date="2019-08" db="EMBL/GenBank/DDBJ databases">
        <title>Draft genome sequences of two oriental melons (Cucumis melo L. var makuwa).</title>
        <authorList>
            <person name="Kwon S.-Y."/>
        </authorList>
    </citation>
    <scope>NUCLEOTIDE SEQUENCE [LARGE SCALE GENOMIC DNA]</scope>
    <source>
        <strain evidence="3">cv. Chang Bougi</strain>
        <tissue evidence="2">Leaf</tissue>
    </source>
</reference>
<proteinExistence type="predicted"/>
<evidence type="ECO:0000313" key="2">
    <source>
        <dbReference type="EMBL" id="TYK14182.1"/>
    </source>
</evidence>
<name>A0A5D3CS18_CUCMM</name>
<keyword evidence="2" id="KW-0695">RNA-directed DNA polymerase</keyword>
<accession>A0A5D3CS18</accession>
<gene>
    <name evidence="2" type="ORF">E5676_scaffold8046G00060</name>
</gene>
<keyword evidence="2" id="KW-0548">Nucleotidyltransferase</keyword>
<dbReference type="GO" id="GO:0003964">
    <property type="term" value="F:RNA-directed DNA polymerase activity"/>
    <property type="evidence" value="ECO:0007669"/>
    <property type="project" value="UniProtKB-KW"/>
</dbReference>
<feature type="compositionally biased region" description="Polar residues" evidence="1">
    <location>
        <begin position="496"/>
        <end position="510"/>
    </location>
</feature>
<dbReference type="EMBL" id="SSTD01009450">
    <property type="protein sequence ID" value="TYK14182.1"/>
    <property type="molecule type" value="Genomic_DNA"/>
</dbReference>
<feature type="compositionally biased region" description="Polar residues" evidence="1">
    <location>
        <begin position="542"/>
        <end position="560"/>
    </location>
</feature>
<protein>
    <submittedName>
        <fullName evidence="2">Reverse transcriptase</fullName>
    </submittedName>
</protein>
<dbReference type="AlphaFoldDB" id="A0A5D3CS18"/>
<comment type="caution">
    <text evidence="2">The sequence shown here is derived from an EMBL/GenBank/DDBJ whole genome shotgun (WGS) entry which is preliminary data.</text>
</comment>
<dbReference type="PANTHER" id="PTHR11439">
    <property type="entry name" value="GAG-POL-RELATED RETROTRANSPOSON"/>
    <property type="match status" value="1"/>
</dbReference>
<feature type="region of interest" description="Disordered" evidence="1">
    <location>
        <begin position="496"/>
        <end position="560"/>
    </location>
</feature>